<dbReference type="OrthoDB" id="45037at2"/>
<evidence type="ECO:0000256" key="3">
    <source>
        <dbReference type="ARBA" id="ARBA00022692"/>
    </source>
</evidence>
<keyword evidence="2" id="KW-1003">Cell membrane</keyword>
<evidence type="ECO:0000256" key="6">
    <source>
        <dbReference type="SAM" id="Phobius"/>
    </source>
</evidence>
<protein>
    <submittedName>
        <fullName evidence="7">Beta-methylgalactoside transporter inner membrane component</fullName>
    </submittedName>
</protein>
<evidence type="ECO:0000256" key="4">
    <source>
        <dbReference type="ARBA" id="ARBA00022989"/>
    </source>
</evidence>
<evidence type="ECO:0000313" key="7">
    <source>
        <dbReference type="EMBL" id="TGJ75632.1"/>
    </source>
</evidence>
<accession>A0A4Z0YFA2</accession>
<evidence type="ECO:0000313" key="8">
    <source>
        <dbReference type="Proteomes" id="UP000297714"/>
    </source>
</evidence>
<keyword evidence="5 6" id="KW-0472">Membrane</keyword>
<feature type="transmembrane region" description="Helical" evidence="6">
    <location>
        <begin position="212"/>
        <end position="231"/>
    </location>
</feature>
<dbReference type="CDD" id="cd06580">
    <property type="entry name" value="TM_PBP1_transp_TpRbsC_like"/>
    <property type="match status" value="1"/>
</dbReference>
<dbReference type="Pfam" id="PF02653">
    <property type="entry name" value="BPD_transp_2"/>
    <property type="match status" value="1"/>
</dbReference>
<feature type="transmembrane region" description="Helical" evidence="6">
    <location>
        <begin position="88"/>
        <end position="105"/>
    </location>
</feature>
<comment type="caution">
    <text evidence="7">The sequence shown here is derived from an EMBL/GenBank/DDBJ whole genome shotgun (WGS) entry which is preliminary data.</text>
</comment>
<evidence type="ECO:0000256" key="1">
    <source>
        <dbReference type="ARBA" id="ARBA00004651"/>
    </source>
</evidence>
<evidence type="ECO:0000256" key="5">
    <source>
        <dbReference type="ARBA" id="ARBA00023136"/>
    </source>
</evidence>
<dbReference type="GO" id="GO:0005886">
    <property type="term" value="C:plasma membrane"/>
    <property type="evidence" value="ECO:0007669"/>
    <property type="project" value="UniProtKB-SubCell"/>
</dbReference>
<proteinExistence type="predicted"/>
<dbReference type="RefSeq" id="WP_135660786.1">
    <property type="nucleotide sequence ID" value="NZ_JAJUFJ010000013.1"/>
</dbReference>
<keyword evidence="8" id="KW-1185">Reference proteome</keyword>
<dbReference type="EMBL" id="SRMQ01000013">
    <property type="protein sequence ID" value="TGJ75632.1"/>
    <property type="molecule type" value="Genomic_DNA"/>
</dbReference>
<dbReference type="GO" id="GO:0022857">
    <property type="term" value="F:transmembrane transporter activity"/>
    <property type="evidence" value="ECO:0007669"/>
    <property type="project" value="InterPro"/>
</dbReference>
<reference evidence="7 8" key="1">
    <citation type="submission" date="2019-04" db="EMBL/GenBank/DDBJ databases">
        <authorList>
            <person name="Poehlein A."/>
            <person name="Bengelsdorf F.R."/>
            <person name="Duerre P."/>
            <person name="Daniel R."/>
        </authorList>
    </citation>
    <scope>NUCLEOTIDE SEQUENCE [LARGE SCALE GENOMIC DNA]</scope>
    <source>
        <strain evidence="7 8">BS-1</strain>
    </source>
</reference>
<dbReference type="AlphaFoldDB" id="A0A4Z0YFA2"/>
<name>A0A4Z0YFA2_9FIRM</name>
<feature type="transmembrane region" description="Helical" evidence="6">
    <location>
        <begin position="341"/>
        <end position="363"/>
    </location>
</feature>
<feature type="transmembrane region" description="Helical" evidence="6">
    <location>
        <begin position="144"/>
        <end position="164"/>
    </location>
</feature>
<gene>
    <name evidence="7" type="ORF">CAGA_22370</name>
</gene>
<sequence>MKTLVKVLKKPITSTLIAILCGFLVAAIVLVLAGYNPVSSFAALFKGIFAKPKYISNVIIKATPIILTGLSVAFAFKTGLFNIGAEGQYIVGTVAAVCVGVKLDLPPVFQILIVVLSGVLAGAIFGGIVGLLKARFGIHEVITSIMLNWIAFYLSNYIVALPAYHQPNSTSSLPVNESSFTMLLPKWKVSEEGMAALKPNKWLYEVMVKTDVNFGILVAAVMAVIIWILLYRSTKGYELRAVGFNSDAAEFAGISVSRNLVQAMLIAGALSGLAGALAITGTAPHRISQMAAFENNGFNGLSVALIAGSSPIGCIFAGLLFGGLLYGGQSVQQEVGAPTEIINIMIGTIVFFVALTRVVPVLADKLEKRGARHAK</sequence>
<feature type="transmembrane region" description="Helical" evidence="6">
    <location>
        <begin position="111"/>
        <end position="132"/>
    </location>
</feature>
<dbReference type="PANTHER" id="PTHR47089:SF1">
    <property type="entry name" value="GUANOSINE ABC TRANSPORTER PERMEASE PROTEIN NUPP"/>
    <property type="match status" value="1"/>
</dbReference>
<feature type="transmembrane region" description="Helical" evidence="6">
    <location>
        <begin position="12"/>
        <end position="34"/>
    </location>
</feature>
<dbReference type="PANTHER" id="PTHR47089">
    <property type="entry name" value="ABC TRANSPORTER, PERMEASE PROTEIN"/>
    <property type="match status" value="1"/>
</dbReference>
<evidence type="ECO:0000256" key="2">
    <source>
        <dbReference type="ARBA" id="ARBA00022475"/>
    </source>
</evidence>
<keyword evidence="3 6" id="KW-0812">Transmembrane</keyword>
<feature type="transmembrane region" description="Helical" evidence="6">
    <location>
        <begin position="54"/>
        <end position="76"/>
    </location>
</feature>
<feature type="transmembrane region" description="Helical" evidence="6">
    <location>
        <begin position="298"/>
        <end position="321"/>
    </location>
</feature>
<dbReference type="Proteomes" id="UP000297714">
    <property type="component" value="Unassembled WGS sequence"/>
</dbReference>
<dbReference type="InterPro" id="IPR001851">
    <property type="entry name" value="ABC_transp_permease"/>
</dbReference>
<keyword evidence="4 6" id="KW-1133">Transmembrane helix</keyword>
<organism evidence="7 8">
    <name type="scientific">Caproiciproducens galactitolivorans</name>
    <dbReference type="NCBI Taxonomy" id="642589"/>
    <lineage>
        <taxon>Bacteria</taxon>
        <taxon>Bacillati</taxon>
        <taxon>Bacillota</taxon>
        <taxon>Clostridia</taxon>
        <taxon>Eubacteriales</taxon>
        <taxon>Acutalibacteraceae</taxon>
        <taxon>Caproiciproducens</taxon>
    </lineage>
</organism>
<comment type="subcellular location">
    <subcellularLocation>
        <location evidence="1">Cell membrane</location>
        <topology evidence="1">Multi-pass membrane protein</topology>
    </subcellularLocation>
</comment>